<reference evidence="2" key="1">
    <citation type="journal article" date="2016" name="Nature">
        <title>Genome evolution in the allotetraploid frog Xenopus laevis.</title>
        <authorList>
            <person name="Session A.M."/>
            <person name="Uno Y."/>
            <person name="Kwon T."/>
            <person name="Chapman J.A."/>
            <person name="Toyoda A."/>
            <person name="Takahashi S."/>
            <person name="Fukui A."/>
            <person name="Hikosaka A."/>
            <person name="Suzuki A."/>
            <person name="Kondo M."/>
            <person name="van Heeringen S.J."/>
            <person name="Quigley I."/>
            <person name="Heinz S."/>
            <person name="Ogino H."/>
            <person name="Ochi H."/>
            <person name="Hellsten U."/>
            <person name="Lyons J.B."/>
            <person name="Simakov O."/>
            <person name="Putnam N."/>
            <person name="Stites J."/>
            <person name="Kuroki Y."/>
            <person name="Tanaka T."/>
            <person name="Michiue T."/>
            <person name="Watanabe M."/>
            <person name="Bogdanovic O."/>
            <person name="Lister R."/>
            <person name="Georgiou G."/>
            <person name="Paranjpe S.S."/>
            <person name="van Kruijsbergen I."/>
            <person name="Shu S."/>
            <person name="Carlson J."/>
            <person name="Kinoshita T."/>
            <person name="Ohta Y."/>
            <person name="Mawaribuchi S."/>
            <person name="Jenkins J."/>
            <person name="Grimwood J."/>
            <person name="Schmutz J."/>
            <person name="Mitros T."/>
            <person name="Mozaffari S.V."/>
            <person name="Suzuki Y."/>
            <person name="Haramoto Y."/>
            <person name="Yamamoto T.S."/>
            <person name="Takagi C."/>
            <person name="Heald R."/>
            <person name="Miller K."/>
            <person name="Haudenschild C."/>
            <person name="Kitzman J."/>
            <person name="Nakayama T."/>
            <person name="Izutsu Y."/>
            <person name="Robert J."/>
            <person name="Fortriede J."/>
            <person name="Burns K."/>
            <person name="Lotay V."/>
            <person name="Karimi K."/>
            <person name="Yasuoka Y."/>
            <person name="Dichmann D.S."/>
            <person name="Flajnik M.F."/>
            <person name="Houston D.W."/>
            <person name="Shendure J."/>
            <person name="DuPasquier L."/>
            <person name="Vize P.D."/>
            <person name="Zorn A.M."/>
            <person name="Ito M."/>
            <person name="Marcotte E.M."/>
            <person name="Wallingford J.B."/>
            <person name="Ito Y."/>
            <person name="Asashima M."/>
            <person name="Ueno N."/>
            <person name="Matsuda Y."/>
            <person name="Veenstra G.J."/>
            <person name="Fujiyama A."/>
            <person name="Harland R.M."/>
            <person name="Taira M."/>
            <person name="Rokhsar D.S."/>
        </authorList>
    </citation>
    <scope>NUCLEOTIDE SEQUENCE [LARGE SCALE GENOMIC DNA]</scope>
    <source>
        <strain evidence="2">J</strain>
    </source>
</reference>
<organism evidence="1 2">
    <name type="scientific">Xenopus laevis</name>
    <name type="common">African clawed frog</name>
    <dbReference type="NCBI Taxonomy" id="8355"/>
    <lineage>
        <taxon>Eukaryota</taxon>
        <taxon>Metazoa</taxon>
        <taxon>Chordata</taxon>
        <taxon>Craniata</taxon>
        <taxon>Vertebrata</taxon>
        <taxon>Euteleostomi</taxon>
        <taxon>Amphibia</taxon>
        <taxon>Batrachia</taxon>
        <taxon>Anura</taxon>
        <taxon>Pipoidea</taxon>
        <taxon>Pipidae</taxon>
        <taxon>Xenopodinae</taxon>
        <taxon>Xenopus</taxon>
        <taxon>Xenopus</taxon>
    </lineage>
</organism>
<proteinExistence type="predicted"/>
<evidence type="ECO:0000313" key="1">
    <source>
        <dbReference type="EMBL" id="OCT84851.1"/>
    </source>
</evidence>
<gene>
    <name evidence="1" type="ORF">XELAEV_18023009mg</name>
</gene>
<evidence type="ECO:0000313" key="2">
    <source>
        <dbReference type="Proteomes" id="UP000694892"/>
    </source>
</evidence>
<sequence>MFGACSLKGRQFTTVGQRTSYFSKSDFPKMVQFWPCPQTTCPCPVRPRYTLIHLKVHSPASPTQMLFLRCLNHWEVYKSKTPIQVNKAGEFSSVPLINML</sequence>
<dbReference type="Proteomes" id="UP000694892">
    <property type="component" value="Chromosome 4L"/>
</dbReference>
<dbReference type="AlphaFoldDB" id="A0A974D612"/>
<protein>
    <submittedName>
        <fullName evidence="1">Uncharacterized protein</fullName>
    </submittedName>
</protein>
<dbReference type="EMBL" id="CM004472">
    <property type="protein sequence ID" value="OCT84851.1"/>
    <property type="molecule type" value="Genomic_DNA"/>
</dbReference>
<name>A0A974D612_XENLA</name>
<accession>A0A974D612</accession>